<sequence>MGLAQVGVFGSQEEEHSAVPLLSIDCNSIDYNGSCTRTGQCVLGVVQANSGLNFREERFRAPAPDFYAKRVIVKN</sequence>
<accession>A0A8X6UXW5</accession>
<keyword evidence="2" id="KW-1185">Reference proteome</keyword>
<reference evidence="1" key="1">
    <citation type="submission" date="2020-08" db="EMBL/GenBank/DDBJ databases">
        <title>Multicomponent nature underlies the extraordinary mechanical properties of spider dragline silk.</title>
        <authorList>
            <person name="Kono N."/>
            <person name="Nakamura H."/>
            <person name="Mori M."/>
            <person name="Yoshida Y."/>
            <person name="Ohtoshi R."/>
            <person name="Malay A.D."/>
            <person name="Moran D.A.P."/>
            <person name="Tomita M."/>
            <person name="Numata K."/>
            <person name="Arakawa K."/>
        </authorList>
    </citation>
    <scope>NUCLEOTIDE SEQUENCE</scope>
</reference>
<dbReference type="EMBL" id="BMAU01021036">
    <property type="protein sequence ID" value="GFX87663.1"/>
    <property type="molecule type" value="Genomic_DNA"/>
</dbReference>
<name>A0A8X6UXW5_TRICX</name>
<comment type="caution">
    <text evidence="1">The sequence shown here is derived from an EMBL/GenBank/DDBJ whole genome shotgun (WGS) entry which is preliminary data.</text>
</comment>
<dbReference type="Proteomes" id="UP000887159">
    <property type="component" value="Unassembled WGS sequence"/>
</dbReference>
<protein>
    <submittedName>
        <fullName evidence="1">Uncharacterized protein</fullName>
    </submittedName>
</protein>
<evidence type="ECO:0000313" key="1">
    <source>
        <dbReference type="EMBL" id="GFX87663.1"/>
    </source>
</evidence>
<proteinExistence type="predicted"/>
<evidence type="ECO:0000313" key="2">
    <source>
        <dbReference type="Proteomes" id="UP000887159"/>
    </source>
</evidence>
<dbReference type="AlphaFoldDB" id="A0A8X6UXW5"/>
<organism evidence="1 2">
    <name type="scientific">Trichonephila clavipes</name>
    <name type="common">Golden silk orbweaver</name>
    <name type="synonym">Nephila clavipes</name>
    <dbReference type="NCBI Taxonomy" id="2585209"/>
    <lineage>
        <taxon>Eukaryota</taxon>
        <taxon>Metazoa</taxon>
        <taxon>Ecdysozoa</taxon>
        <taxon>Arthropoda</taxon>
        <taxon>Chelicerata</taxon>
        <taxon>Arachnida</taxon>
        <taxon>Araneae</taxon>
        <taxon>Araneomorphae</taxon>
        <taxon>Entelegynae</taxon>
        <taxon>Araneoidea</taxon>
        <taxon>Nephilidae</taxon>
        <taxon>Trichonephila</taxon>
    </lineage>
</organism>
<gene>
    <name evidence="1" type="ORF">TNCV_2465561</name>
</gene>